<feature type="domain" description="EAL" evidence="1">
    <location>
        <begin position="1"/>
        <end position="205"/>
    </location>
</feature>
<protein>
    <recommendedName>
        <fullName evidence="1">EAL domain-containing protein</fullName>
    </recommendedName>
</protein>
<dbReference type="PROSITE" id="PS50883">
    <property type="entry name" value="EAL"/>
    <property type="match status" value="1"/>
</dbReference>
<evidence type="ECO:0000313" key="3">
    <source>
        <dbReference type="Proteomes" id="UP000029516"/>
    </source>
</evidence>
<dbReference type="SMART" id="SM00052">
    <property type="entry name" value="EAL"/>
    <property type="match status" value="1"/>
</dbReference>
<evidence type="ECO:0000313" key="2">
    <source>
        <dbReference type="EMBL" id="AIR61126.1"/>
    </source>
</evidence>
<dbReference type="PANTHER" id="PTHR33121:SF71">
    <property type="entry name" value="OXYGEN SENSOR PROTEIN DOSP"/>
    <property type="match status" value="1"/>
</dbReference>
<dbReference type="InterPro" id="IPR050706">
    <property type="entry name" value="Cyclic-di-GMP_PDE-like"/>
</dbReference>
<dbReference type="KEGG" id="cem:LH23_10755"/>
<dbReference type="SUPFAM" id="SSF141868">
    <property type="entry name" value="EAL domain-like"/>
    <property type="match status" value="1"/>
</dbReference>
<dbReference type="GO" id="GO:0071111">
    <property type="term" value="F:cyclic-guanylate-specific phosphodiesterase activity"/>
    <property type="evidence" value="ECO:0007669"/>
    <property type="project" value="InterPro"/>
</dbReference>
<sequence length="205" mass="23605">MTKETPIKNYLSPDSLLHTFKSTIEYNHLTICLMHHVNERIEELTEKLPDNGFISFNIIAEQLLSASFIKYLISFRKKIRQDIKLVLELVDNNRSSLTDDIINTISTLSKHNIEIAIDDFSNNSISIKYIEAMRFYMLKLGRELSLTHNNTLIYENTIKSLVYLTSLVNTILVVEGVETKLQKDLLLNCGVNYMQGYYFGAPTSM</sequence>
<dbReference type="InterPro" id="IPR001633">
    <property type="entry name" value="EAL_dom"/>
</dbReference>
<gene>
    <name evidence="2" type="ORF">LH23_10755</name>
</gene>
<proteinExistence type="predicted"/>
<reference evidence="2 3" key="1">
    <citation type="submission" date="2014-09" db="EMBL/GenBank/DDBJ databases">
        <authorList>
            <person name="Chan K.-G."/>
        </authorList>
    </citation>
    <scope>NUCLEOTIDE SEQUENCE [LARGE SCALE GENOMIC DNA]</scope>
    <source>
        <strain evidence="2 3">M006</strain>
    </source>
</reference>
<accession>A0AAN0S495</accession>
<dbReference type="Pfam" id="PF00563">
    <property type="entry name" value="EAL"/>
    <property type="match status" value="1"/>
</dbReference>
<name>A0AAN0S495_9ENTR</name>
<evidence type="ECO:0000259" key="1">
    <source>
        <dbReference type="PROSITE" id="PS50883"/>
    </source>
</evidence>
<dbReference type="InterPro" id="IPR035919">
    <property type="entry name" value="EAL_sf"/>
</dbReference>
<dbReference type="Proteomes" id="UP000029516">
    <property type="component" value="Chromosome"/>
</dbReference>
<dbReference type="AlphaFoldDB" id="A0AAN0S495"/>
<dbReference type="PANTHER" id="PTHR33121">
    <property type="entry name" value="CYCLIC DI-GMP PHOSPHODIESTERASE PDEF"/>
    <property type="match status" value="1"/>
</dbReference>
<dbReference type="Gene3D" id="3.20.20.450">
    <property type="entry name" value="EAL domain"/>
    <property type="match status" value="1"/>
</dbReference>
<organism evidence="2 3">
    <name type="scientific">Cedecea neteri</name>
    <dbReference type="NCBI Taxonomy" id="158822"/>
    <lineage>
        <taxon>Bacteria</taxon>
        <taxon>Pseudomonadati</taxon>
        <taxon>Pseudomonadota</taxon>
        <taxon>Gammaproteobacteria</taxon>
        <taxon>Enterobacterales</taxon>
        <taxon>Enterobacteriaceae</taxon>
        <taxon>Cedecea</taxon>
    </lineage>
</organism>
<dbReference type="CDD" id="cd01948">
    <property type="entry name" value="EAL"/>
    <property type="match status" value="1"/>
</dbReference>
<dbReference type="EMBL" id="CP009458">
    <property type="protein sequence ID" value="AIR61126.1"/>
    <property type="molecule type" value="Genomic_DNA"/>
</dbReference>